<dbReference type="InterPro" id="IPR051321">
    <property type="entry name" value="PHA/PHB_synthase"/>
</dbReference>
<dbReference type="Gene3D" id="3.40.50.1820">
    <property type="entry name" value="alpha/beta hydrolase"/>
    <property type="match status" value="1"/>
</dbReference>
<dbReference type="InterPro" id="IPR010963">
    <property type="entry name" value="PHA_synth_I"/>
</dbReference>
<evidence type="ECO:0000256" key="1">
    <source>
        <dbReference type="ARBA" id="ARBA00004496"/>
    </source>
</evidence>
<sequence>MATKEDAMGENLEKMTENLARVEELSQRLITALSARNPANPSLSGPSQDLFAKAASSYWSEILENPGRLYERQVEYWGKSVRHFMEAQHQLLQGHAAVVAADDAGEEDDPLKGDKRFSNPMWNTHPYFRYIKHQYALNAAAIEEAVQQVDDLDRTEKQRLDYFAHQIIDMMSPTNFLGTNPDALEKAVETEGESLVRGLENLVDDLEANKGELLVRLTDEDAFELGGNIATTPGEVVFRNKMFELVQYAPATDQVYETPLVIFPPWINKFYILDLKQQNSLIKWITEQGYTLFVVSWVNPDASYADVGMEDYIEDGFLTAIREAKAICGVKKVNAVGYCIAGTTLHLSLALMAKRGDTSVKSATFFTSLTDFSEQGEFTPFLQDDFVDGIEKEVTEQGILRSFIMSRTMSFLRSNDLIYQPAVRSYMMGEAPPAFDLLYWNGDGANLPGRMTVEYLRDLCQKNEFVGDGIQMCGETLHISDVKVPLMSVTCETDHIAAWKDCYRGFQQTGSKDRTFVLSESGHIAGIVNPPSKKKYGHYTNDDLSGDAETWRAGATFHDGSWWPRWEAWLRKRSGKKVAARDPGDSAHPPLSPAPGTYVRVKASA</sequence>
<name>A0A967BB64_9RHOB</name>
<keyword evidence="3" id="KW-0808">Transferase</keyword>
<keyword evidence="4" id="KW-0012">Acyltransferase</keyword>
<dbReference type="NCBIfam" id="TIGR01838">
    <property type="entry name" value="PHA_synth_I"/>
    <property type="match status" value="1"/>
</dbReference>
<evidence type="ECO:0000256" key="3">
    <source>
        <dbReference type="ARBA" id="ARBA00022679"/>
    </source>
</evidence>
<dbReference type="PANTHER" id="PTHR36837">
    <property type="entry name" value="POLY(3-HYDROXYALKANOATE) POLYMERASE SUBUNIT PHAC"/>
    <property type="match status" value="1"/>
</dbReference>
<keyword evidence="9" id="KW-1185">Reference proteome</keyword>
<dbReference type="InterPro" id="IPR010941">
    <property type="entry name" value="PhaC_N"/>
</dbReference>
<dbReference type="Pfam" id="PF07167">
    <property type="entry name" value="PhaC_N"/>
    <property type="match status" value="1"/>
</dbReference>
<dbReference type="GO" id="GO:0016746">
    <property type="term" value="F:acyltransferase activity"/>
    <property type="evidence" value="ECO:0007669"/>
    <property type="project" value="UniProtKB-KW"/>
</dbReference>
<keyword evidence="2" id="KW-0963">Cytoplasm</keyword>
<dbReference type="EMBL" id="JAAORB010000003">
    <property type="protein sequence ID" value="NHQ73345.1"/>
    <property type="molecule type" value="Genomic_DNA"/>
</dbReference>
<evidence type="ECO:0000313" key="8">
    <source>
        <dbReference type="EMBL" id="NHQ73345.1"/>
    </source>
</evidence>
<feature type="coiled-coil region" evidence="5">
    <location>
        <begin position="5"/>
        <end position="32"/>
    </location>
</feature>
<comment type="subcellular location">
    <subcellularLocation>
        <location evidence="1">Cytoplasm</location>
    </subcellularLocation>
</comment>
<dbReference type="GO" id="GO:0005737">
    <property type="term" value="C:cytoplasm"/>
    <property type="evidence" value="ECO:0007669"/>
    <property type="project" value="UniProtKB-SubCell"/>
</dbReference>
<organism evidence="8 9">
    <name type="scientific">Roseovarius gahaiensis</name>
    <dbReference type="NCBI Taxonomy" id="2716691"/>
    <lineage>
        <taxon>Bacteria</taxon>
        <taxon>Pseudomonadati</taxon>
        <taxon>Pseudomonadota</taxon>
        <taxon>Alphaproteobacteria</taxon>
        <taxon>Rhodobacterales</taxon>
        <taxon>Roseobacteraceae</taxon>
        <taxon>Roseovarius</taxon>
    </lineage>
</organism>
<dbReference type="RefSeq" id="WP_167193081.1">
    <property type="nucleotide sequence ID" value="NZ_JAAORB010000003.1"/>
</dbReference>
<feature type="region of interest" description="Disordered" evidence="6">
    <location>
        <begin position="577"/>
        <end position="605"/>
    </location>
</feature>
<dbReference type="GO" id="GO:0042619">
    <property type="term" value="P:poly-hydroxybutyrate biosynthetic process"/>
    <property type="evidence" value="ECO:0007669"/>
    <property type="project" value="InterPro"/>
</dbReference>
<dbReference type="InterPro" id="IPR029058">
    <property type="entry name" value="AB_hydrolase_fold"/>
</dbReference>
<protein>
    <submittedName>
        <fullName evidence="8">Class I poly(R)-hydroxyalkanoic acid synthase</fullName>
    </submittedName>
</protein>
<dbReference type="AlphaFoldDB" id="A0A967BB64"/>
<evidence type="ECO:0000256" key="2">
    <source>
        <dbReference type="ARBA" id="ARBA00022490"/>
    </source>
</evidence>
<evidence type="ECO:0000256" key="4">
    <source>
        <dbReference type="ARBA" id="ARBA00023315"/>
    </source>
</evidence>
<reference evidence="8" key="1">
    <citation type="submission" date="2020-03" db="EMBL/GenBank/DDBJ databases">
        <title>Roseovarius gahaiensis sp. nov., isolated from Gahai Saline Lake, China.</title>
        <authorList>
            <person name="Sun X."/>
        </authorList>
    </citation>
    <scope>NUCLEOTIDE SEQUENCE</scope>
    <source>
        <strain evidence="8">GH877</strain>
    </source>
</reference>
<dbReference type="SUPFAM" id="SSF53474">
    <property type="entry name" value="alpha/beta-Hydrolases"/>
    <property type="match status" value="1"/>
</dbReference>
<evidence type="ECO:0000259" key="7">
    <source>
        <dbReference type="Pfam" id="PF07167"/>
    </source>
</evidence>
<comment type="caution">
    <text evidence="8">The sequence shown here is derived from an EMBL/GenBank/DDBJ whole genome shotgun (WGS) entry which is preliminary data.</text>
</comment>
<evidence type="ECO:0000256" key="6">
    <source>
        <dbReference type="SAM" id="MobiDB-lite"/>
    </source>
</evidence>
<dbReference type="PANTHER" id="PTHR36837:SF5">
    <property type="entry name" value="POLY-3-HYDROXYBUTYRATE SYNTHASE"/>
    <property type="match status" value="1"/>
</dbReference>
<accession>A0A967BB64</accession>
<evidence type="ECO:0000256" key="5">
    <source>
        <dbReference type="SAM" id="Coils"/>
    </source>
</evidence>
<evidence type="ECO:0000313" key="9">
    <source>
        <dbReference type="Proteomes" id="UP000639775"/>
    </source>
</evidence>
<proteinExistence type="predicted"/>
<gene>
    <name evidence="8" type="primary">phaC</name>
    <name evidence="8" type="ORF">HAT86_02550</name>
</gene>
<keyword evidence="5" id="KW-0175">Coiled coil</keyword>
<feature type="domain" description="Poly-beta-hydroxybutyrate polymerase N-terminal" evidence="7">
    <location>
        <begin position="114"/>
        <end position="285"/>
    </location>
</feature>
<dbReference type="Proteomes" id="UP000639775">
    <property type="component" value="Unassembled WGS sequence"/>
</dbReference>